<dbReference type="InterPro" id="IPR045318">
    <property type="entry name" value="EZH1/2-like"/>
</dbReference>
<dbReference type="GO" id="GO:0032259">
    <property type="term" value="P:methylation"/>
    <property type="evidence" value="ECO:0007669"/>
    <property type="project" value="UniProtKB-KW"/>
</dbReference>
<dbReference type="PANTHER" id="PTHR45747:SF4">
    <property type="entry name" value="HISTONE-LYSINE N-METHYLTRANSFERASE E(Z)"/>
    <property type="match status" value="1"/>
</dbReference>
<reference evidence="10 11" key="1">
    <citation type="journal article" date="2014" name="Nat. Commun.">
        <title>Klebsormidium flaccidum genome reveals primary factors for plant terrestrial adaptation.</title>
        <authorList>
            <person name="Hori K."/>
            <person name="Maruyama F."/>
            <person name="Fujisawa T."/>
            <person name="Togashi T."/>
            <person name="Yamamoto N."/>
            <person name="Seo M."/>
            <person name="Sato S."/>
            <person name="Yamada T."/>
            <person name="Mori H."/>
            <person name="Tajima N."/>
            <person name="Moriyama T."/>
            <person name="Ikeuchi M."/>
            <person name="Watanabe M."/>
            <person name="Wada H."/>
            <person name="Kobayashi K."/>
            <person name="Saito M."/>
            <person name="Masuda T."/>
            <person name="Sasaki-Sekimoto Y."/>
            <person name="Mashiguchi K."/>
            <person name="Awai K."/>
            <person name="Shimojima M."/>
            <person name="Masuda S."/>
            <person name="Iwai M."/>
            <person name="Nobusawa T."/>
            <person name="Narise T."/>
            <person name="Kondo S."/>
            <person name="Saito H."/>
            <person name="Sato R."/>
            <person name="Murakawa M."/>
            <person name="Ihara Y."/>
            <person name="Oshima-Yamada Y."/>
            <person name="Ohtaka K."/>
            <person name="Satoh M."/>
            <person name="Sonobe K."/>
            <person name="Ishii M."/>
            <person name="Ohtani R."/>
            <person name="Kanamori-Sato M."/>
            <person name="Honoki R."/>
            <person name="Miyazaki D."/>
            <person name="Mochizuki H."/>
            <person name="Umetsu J."/>
            <person name="Higashi K."/>
            <person name="Shibata D."/>
            <person name="Kamiya Y."/>
            <person name="Sato N."/>
            <person name="Nakamura Y."/>
            <person name="Tabata S."/>
            <person name="Ida S."/>
            <person name="Kurokawa K."/>
            <person name="Ohta H."/>
        </authorList>
    </citation>
    <scope>NUCLEOTIDE SEQUENCE [LARGE SCALE GENOMIC DNA]</scope>
    <source>
        <strain evidence="10 11">NIES-2285</strain>
    </source>
</reference>
<gene>
    <name evidence="10" type="ORF">KFL_000790080</name>
</gene>
<dbReference type="SMART" id="SM00317">
    <property type="entry name" value="SET"/>
    <property type="match status" value="1"/>
</dbReference>
<evidence type="ECO:0000313" key="10">
    <source>
        <dbReference type="EMBL" id="GAQ81383.1"/>
    </source>
</evidence>
<dbReference type="AlphaFoldDB" id="A0A1Y1HTC8"/>
<keyword evidence="11" id="KW-1185">Reference proteome</keyword>
<feature type="region of interest" description="Disordered" evidence="7">
    <location>
        <begin position="496"/>
        <end position="516"/>
    </location>
</feature>
<dbReference type="GO" id="GO:0003682">
    <property type="term" value="F:chromatin binding"/>
    <property type="evidence" value="ECO:0000318"/>
    <property type="project" value="GO_Central"/>
</dbReference>
<dbReference type="Pfam" id="PF18264">
    <property type="entry name" value="preSET_CXC"/>
    <property type="match status" value="1"/>
</dbReference>
<keyword evidence="2" id="KW-0808">Transferase</keyword>
<feature type="domain" description="SET" evidence="8">
    <location>
        <begin position="665"/>
        <end position="780"/>
    </location>
</feature>
<dbReference type="PROSITE" id="PS50280">
    <property type="entry name" value="SET"/>
    <property type="match status" value="1"/>
</dbReference>
<dbReference type="STRING" id="105231.A0A1Y1HTC8"/>
<name>A0A1Y1HTC8_KLENI</name>
<dbReference type="GO" id="GO:0140951">
    <property type="term" value="F:histone H3K27 trimethyltransferase activity"/>
    <property type="evidence" value="ECO:0007669"/>
    <property type="project" value="UniProtKB-EC"/>
</dbReference>
<dbReference type="InterPro" id="IPR041355">
    <property type="entry name" value="Pre-SET_CXC"/>
</dbReference>
<protein>
    <submittedName>
        <fullName evidence="10">Uncharacterized protein</fullName>
    </submittedName>
</protein>
<dbReference type="InterPro" id="IPR033467">
    <property type="entry name" value="Tesmin/TSO1-like_CXC"/>
</dbReference>
<keyword evidence="5" id="KW-0804">Transcription</keyword>
<keyword evidence="3" id="KW-0949">S-adenosyl-L-methionine</keyword>
<evidence type="ECO:0000256" key="1">
    <source>
        <dbReference type="ARBA" id="ARBA00022603"/>
    </source>
</evidence>
<keyword evidence="1" id="KW-0489">Methyltransferase</keyword>
<dbReference type="PANTHER" id="PTHR45747">
    <property type="entry name" value="HISTONE-LYSINE N-METHYLTRANSFERASE E(Z)"/>
    <property type="match status" value="1"/>
</dbReference>
<evidence type="ECO:0000259" key="8">
    <source>
        <dbReference type="PROSITE" id="PS50280"/>
    </source>
</evidence>
<keyword evidence="4" id="KW-0805">Transcription regulation</keyword>
<evidence type="ECO:0000256" key="4">
    <source>
        <dbReference type="ARBA" id="ARBA00023015"/>
    </source>
</evidence>
<dbReference type="OrthoDB" id="6141102at2759"/>
<dbReference type="InterPro" id="IPR001214">
    <property type="entry name" value="SET_dom"/>
</dbReference>
<dbReference type="InterPro" id="IPR026489">
    <property type="entry name" value="CXC_dom"/>
</dbReference>
<feature type="compositionally biased region" description="Basic and acidic residues" evidence="7">
    <location>
        <begin position="793"/>
        <end position="805"/>
    </location>
</feature>
<dbReference type="OMA" id="RKEECVD"/>
<dbReference type="EMBL" id="DF237028">
    <property type="protein sequence ID" value="GAQ81383.1"/>
    <property type="molecule type" value="Genomic_DNA"/>
</dbReference>
<proteinExistence type="predicted"/>
<evidence type="ECO:0000256" key="2">
    <source>
        <dbReference type="ARBA" id="ARBA00022679"/>
    </source>
</evidence>
<dbReference type="Proteomes" id="UP000054558">
    <property type="component" value="Unassembled WGS sequence"/>
</dbReference>
<dbReference type="PROSITE" id="PS51633">
    <property type="entry name" value="CXC"/>
    <property type="match status" value="1"/>
</dbReference>
<dbReference type="Pfam" id="PF00856">
    <property type="entry name" value="SET"/>
    <property type="match status" value="1"/>
</dbReference>
<dbReference type="Gene3D" id="2.170.270.10">
    <property type="entry name" value="SET domain"/>
    <property type="match status" value="1"/>
</dbReference>
<evidence type="ECO:0000259" key="9">
    <source>
        <dbReference type="PROSITE" id="PS51633"/>
    </source>
</evidence>
<dbReference type="GO" id="GO:0046976">
    <property type="term" value="F:histone H3K27 methyltransferase activity"/>
    <property type="evidence" value="ECO:0000318"/>
    <property type="project" value="GO_Central"/>
</dbReference>
<dbReference type="CDD" id="cd10519">
    <property type="entry name" value="SET_EZH"/>
    <property type="match status" value="1"/>
</dbReference>
<accession>A0A1Y1HTC8</accession>
<organism evidence="10 11">
    <name type="scientific">Klebsormidium nitens</name>
    <name type="common">Green alga</name>
    <name type="synonym">Ulothrix nitens</name>
    <dbReference type="NCBI Taxonomy" id="105231"/>
    <lineage>
        <taxon>Eukaryota</taxon>
        <taxon>Viridiplantae</taxon>
        <taxon>Streptophyta</taxon>
        <taxon>Klebsormidiophyceae</taxon>
        <taxon>Klebsormidiales</taxon>
        <taxon>Klebsormidiaceae</taxon>
        <taxon>Klebsormidium</taxon>
    </lineage>
</organism>
<comment type="catalytic activity">
    <reaction evidence="6">
        <text>L-lysyl(27)-[histone H3] + 3 S-adenosyl-L-methionine = N(6),N(6),N(6)-trimethyl-L-lysyl(27)-[histone H3] + 3 S-adenosyl-L-homocysteine + 3 H(+)</text>
        <dbReference type="Rhea" id="RHEA:60292"/>
        <dbReference type="Rhea" id="RHEA-COMP:15535"/>
        <dbReference type="Rhea" id="RHEA-COMP:15548"/>
        <dbReference type="ChEBI" id="CHEBI:15378"/>
        <dbReference type="ChEBI" id="CHEBI:29969"/>
        <dbReference type="ChEBI" id="CHEBI:57856"/>
        <dbReference type="ChEBI" id="CHEBI:59789"/>
        <dbReference type="ChEBI" id="CHEBI:61961"/>
        <dbReference type="EC" id="2.1.1.356"/>
    </reaction>
</comment>
<evidence type="ECO:0000313" key="11">
    <source>
        <dbReference type="Proteomes" id="UP000054558"/>
    </source>
</evidence>
<feature type="region of interest" description="Disordered" evidence="7">
    <location>
        <begin position="790"/>
        <end position="816"/>
    </location>
</feature>
<evidence type="ECO:0000256" key="5">
    <source>
        <dbReference type="ARBA" id="ARBA00023163"/>
    </source>
</evidence>
<evidence type="ECO:0000256" key="3">
    <source>
        <dbReference type="ARBA" id="ARBA00022691"/>
    </source>
</evidence>
<feature type="region of interest" description="Disordered" evidence="7">
    <location>
        <begin position="342"/>
        <end position="435"/>
    </location>
</feature>
<dbReference type="GO" id="GO:0031507">
    <property type="term" value="P:heterochromatin formation"/>
    <property type="evidence" value="ECO:0000318"/>
    <property type="project" value="GO_Central"/>
</dbReference>
<sequence length="816" mass="88942">MEGATGTTERELEVSASFTFQREGRAGEAALQQWRKEILRNEKRDVDLMQSTLYEGIQEWARQHHSDERAAGKSSRVTIQGGQIVQGSQKNPPVRLLPVAGIPPYTFWTLAVRNFKPVHEGDKLGLVYGEGGEATLLPDTEEGETEGEDAGEGAPQHVFTEVEDHQVWATCQKHGAGSTVLRTLARLVLHATDEEDPSEEEEKLIAARYKWLLTAPPLRIREYITSWNFGKADLRQLGREVAPEPASSSRGAGARDVDTRMTDAGPALEWEPSDLKTGLSTFENIFCRRCYVHDCHLHGVKEKGDPCLDPLANQRPASTPPATGLEMMQPCSSTCYWSSRAPGWDRPEEGQDTGGAGGGVRPDGVTGSGQPSGEGGTNADAQGKATERSEEVYGKGGVSDKQGAGSSGDGQSNTGQGHERGERPEAAAPLSNEKVGRDAEGWSRFQVGLFEQGVRMYGSHGSACRVARLLQPARTCAEVAHRLKRLKPAAAVAEASAAAADPEAPEKKEQRKRAKHNNKVNVLHKLARKRNADKLRREGDLQGRLKLAAYTPCACTDGCDDGPDSQCPCARALTPCEKYCACPGNCHLKEGLGCKCTSKCTQRSCPCLAAGRECDPDLCHGCMVSCGDPSSPAAHVGEPNPHRAHAPDSRLDQCGNMRLQQRRHKKILLGPSEVAGWGAFICGGAQAGELLGEYTGELVTDQEAEQRGRVYDANNKSFLFQLNDQFILDACHKGDKLKFANHSPAPNCRPKVVSVLGDHRVAIHVERNMESGEEIFYDYNYTENQAPDWALTEADKKRREREMQPIRKATKKGTKK</sequence>
<feature type="compositionally biased region" description="Gly residues" evidence="7">
    <location>
        <begin position="352"/>
        <end position="376"/>
    </location>
</feature>
<evidence type="ECO:0000256" key="7">
    <source>
        <dbReference type="SAM" id="MobiDB-lite"/>
    </source>
</evidence>
<dbReference type="SUPFAM" id="SSF82199">
    <property type="entry name" value="SET domain"/>
    <property type="match status" value="1"/>
</dbReference>
<evidence type="ECO:0000256" key="6">
    <source>
        <dbReference type="ARBA" id="ARBA00048568"/>
    </source>
</evidence>
<feature type="domain" description="CXC" evidence="9">
    <location>
        <begin position="532"/>
        <end position="639"/>
    </location>
</feature>
<dbReference type="GO" id="GO:0005634">
    <property type="term" value="C:nucleus"/>
    <property type="evidence" value="ECO:0000318"/>
    <property type="project" value="GO_Central"/>
</dbReference>
<dbReference type="InterPro" id="IPR046341">
    <property type="entry name" value="SET_dom_sf"/>
</dbReference>
<dbReference type="SMART" id="SM01114">
    <property type="entry name" value="CXC"/>
    <property type="match status" value="1"/>
</dbReference>